<dbReference type="KEGG" id="rso:RSc3431"/>
<dbReference type="EnsemblBacteria" id="CAD16928">
    <property type="protein sequence ID" value="CAD16928"/>
    <property type="gene ID" value="RSc3431"/>
</dbReference>
<evidence type="ECO:0000313" key="2">
    <source>
        <dbReference type="Proteomes" id="UP000001436"/>
    </source>
</evidence>
<evidence type="ECO:0000313" key="1">
    <source>
        <dbReference type="EMBL" id="CAD16928.1"/>
    </source>
</evidence>
<reference evidence="1 2" key="1">
    <citation type="journal article" date="2002" name="Nature">
        <title>Genome sequence of the plant pathogen Ralstonia solanacearum.</title>
        <authorList>
            <person name="Salanoubat M."/>
            <person name="Genin S."/>
            <person name="Artiguenave F."/>
            <person name="Gouzy J."/>
            <person name="Mangenot S."/>
            <person name="Arlat M."/>
            <person name="Billault A."/>
            <person name="Brottier P."/>
            <person name="Camus J.C."/>
            <person name="Cattolico L."/>
            <person name="Chandler M."/>
            <person name="Choisne N."/>
            <person name="Claudel-Renard C."/>
            <person name="Cunnac S."/>
            <person name="Demange N."/>
            <person name="Gaspin C."/>
            <person name="Lavie M."/>
            <person name="Moisan A."/>
            <person name="Robert C."/>
            <person name="Saurin W."/>
            <person name="Schiex T."/>
            <person name="Siguier P."/>
            <person name="Thebault P."/>
            <person name="Whalen M."/>
            <person name="Wincker P."/>
            <person name="Levy M."/>
            <person name="Weissenbach J."/>
            <person name="Boucher C.A."/>
        </authorList>
    </citation>
    <scope>NUCLEOTIDE SEQUENCE [LARGE SCALE GENOMIC DNA]</scope>
    <source>
        <strain evidence="2">ATCC BAA-1114 / GMI1000</strain>
    </source>
</reference>
<dbReference type="STRING" id="267608.RSc3431"/>
<dbReference type="EMBL" id="AL646052">
    <property type="protein sequence ID" value="CAD16928.1"/>
    <property type="molecule type" value="Genomic_DNA"/>
</dbReference>
<proteinExistence type="predicted"/>
<name>Q8XTW5_RALN1</name>
<gene>
    <name evidence="1" type="ordered locus">RSc3431</name>
</gene>
<protein>
    <submittedName>
        <fullName evidence="1">Uncharacterized protein</fullName>
    </submittedName>
</protein>
<organism evidence="1 2">
    <name type="scientific">Ralstonia nicotianae (strain ATCC BAA-1114 / GMI1000)</name>
    <name type="common">Ralstonia solanacearum</name>
    <dbReference type="NCBI Taxonomy" id="267608"/>
    <lineage>
        <taxon>Bacteria</taxon>
        <taxon>Pseudomonadati</taxon>
        <taxon>Pseudomonadota</taxon>
        <taxon>Betaproteobacteria</taxon>
        <taxon>Burkholderiales</taxon>
        <taxon>Burkholderiaceae</taxon>
        <taxon>Ralstonia</taxon>
        <taxon>Ralstonia solanacearum species complex</taxon>
    </lineage>
</organism>
<dbReference type="Proteomes" id="UP000001436">
    <property type="component" value="Chromosome"/>
</dbReference>
<accession>Q8XTW5</accession>
<dbReference type="HOGENOM" id="CLU_3383444_0_0_4"/>
<dbReference type="AlphaFoldDB" id="Q8XTW5"/>
<sequence length="33" mass="3820">MSGRRPLEMQQYAEPIFPLPCGACHYIKARNLK</sequence>
<keyword evidence="2" id="KW-1185">Reference proteome</keyword>